<dbReference type="EC" id="1.14.13.196" evidence="4"/>
<dbReference type="GO" id="GO:0006879">
    <property type="term" value="P:intracellular iron ion homeostasis"/>
    <property type="evidence" value="ECO:0007669"/>
    <property type="project" value="TreeGrafter"/>
</dbReference>
<reference evidence="12" key="1">
    <citation type="submission" date="2020-04" db="EMBL/GenBank/DDBJ databases">
        <title>Draft genome resource of the tomato pathogen Pseudocercospora fuligena.</title>
        <authorList>
            <person name="Zaccaron A."/>
        </authorList>
    </citation>
    <scope>NUCLEOTIDE SEQUENCE</scope>
    <source>
        <strain evidence="12">PF001</strain>
    </source>
</reference>
<comment type="cofactor">
    <cofactor evidence="1">
        <name>FAD</name>
        <dbReference type="ChEBI" id="CHEBI:57692"/>
    </cofactor>
</comment>
<keyword evidence="5" id="KW-0285">Flavoprotein</keyword>
<organism evidence="12 13">
    <name type="scientific">Pseudocercospora fuligena</name>
    <dbReference type="NCBI Taxonomy" id="685502"/>
    <lineage>
        <taxon>Eukaryota</taxon>
        <taxon>Fungi</taxon>
        <taxon>Dikarya</taxon>
        <taxon>Ascomycota</taxon>
        <taxon>Pezizomycotina</taxon>
        <taxon>Dothideomycetes</taxon>
        <taxon>Dothideomycetidae</taxon>
        <taxon>Mycosphaerellales</taxon>
        <taxon>Mycosphaerellaceae</taxon>
        <taxon>Pseudocercospora</taxon>
    </lineage>
</organism>
<evidence type="ECO:0000256" key="6">
    <source>
        <dbReference type="ARBA" id="ARBA00022827"/>
    </source>
</evidence>
<feature type="region of interest" description="Disordered" evidence="11">
    <location>
        <begin position="1"/>
        <end position="31"/>
    </location>
</feature>
<dbReference type="SUPFAM" id="SSF51905">
    <property type="entry name" value="FAD/NAD(P)-binding domain"/>
    <property type="match status" value="1"/>
</dbReference>
<proteinExistence type="inferred from homology"/>
<evidence type="ECO:0000256" key="4">
    <source>
        <dbReference type="ARBA" id="ARBA00012881"/>
    </source>
</evidence>
<evidence type="ECO:0000313" key="13">
    <source>
        <dbReference type="Proteomes" id="UP000660729"/>
    </source>
</evidence>
<dbReference type="Proteomes" id="UP000660729">
    <property type="component" value="Unassembled WGS sequence"/>
</dbReference>
<name>A0A8H6RQE8_9PEZI</name>
<accession>A0A8H6RQE8</accession>
<protein>
    <recommendedName>
        <fullName evidence="4">L-ornithine N(5)-monooxygenase [NAD(P)H]</fullName>
        <ecNumber evidence="4">1.14.13.196</ecNumber>
    </recommendedName>
</protein>
<dbReference type="PANTHER" id="PTHR42802">
    <property type="entry name" value="MONOOXYGENASE"/>
    <property type="match status" value="1"/>
</dbReference>
<keyword evidence="13" id="KW-1185">Reference proteome</keyword>
<dbReference type="Pfam" id="PF13434">
    <property type="entry name" value="Lys_Orn_oxgnase"/>
    <property type="match status" value="1"/>
</dbReference>
<dbReference type="EMBL" id="JABCIY010000031">
    <property type="protein sequence ID" value="KAF7196065.1"/>
    <property type="molecule type" value="Genomic_DNA"/>
</dbReference>
<evidence type="ECO:0000313" key="12">
    <source>
        <dbReference type="EMBL" id="KAF7196065.1"/>
    </source>
</evidence>
<evidence type="ECO:0000256" key="5">
    <source>
        <dbReference type="ARBA" id="ARBA00022630"/>
    </source>
</evidence>
<dbReference type="InterPro" id="IPR036188">
    <property type="entry name" value="FAD/NAD-bd_sf"/>
</dbReference>
<gene>
    <name evidence="12" type="ORF">HII31_02466</name>
</gene>
<evidence type="ECO:0000256" key="2">
    <source>
        <dbReference type="ARBA" id="ARBA00004924"/>
    </source>
</evidence>
<dbReference type="OrthoDB" id="3519933at2759"/>
<evidence type="ECO:0000256" key="3">
    <source>
        <dbReference type="ARBA" id="ARBA00007588"/>
    </source>
</evidence>
<dbReference type="PRINTS" id="PR00368">
    <property type="entry name" value="FADPNR"/>
</dbReference>
<dbReference type="GO" id="GO:0004497">
    <property type="term" value="F:monooxygenase activity"/>
    <property type="evidence" value="ECO:0007669"/>
    <property type="project" value="UniProtKB-KW"/>
</dbReference>
<feature type="compositionally biased region" description="Polar residues" evidence="11">
    <location>
        <begin position="17"/>
        <end position="30"/>
    </location>
</feature>
<evidence type="ECO:0000256" key="7">
    <source>
        <dbReference type="ARBA" id="ARBA00022857"/>
    </source>
</evidence>
<comment type="caution">
    <text evidence="12">The sequence shown here is derived from an EMBL/GenBank/DDBJ whole genome shotgun (WGS) entry which is preliminary data.</text>
</comment>
<evidence type="ECO:0000256" key="8">
    <source>
        <dbReference type="ARBA" id="ARBA00023002"/>
    </source>
</evidence>
<keyword evidence="6" id="KW-0274">FAD</keyword>
<evidence type="ECO:0000256" key="9">
    <source>
        <dbReference type="ARBA" id="ARBA00047598"/>
    </source>
</evidence>
<keyword evidence="7" id="KW-0521">NADP</keyword>
<dbReference type="AlphaFoldDB" id="A0A8H6RQE8"/>
<keyword evidence="12" id="KW-0503">Monooxygenase</keyword>
<dbReference type="PANTHER" id="PTHR42802:SF1">
    <property type="entry name" value="L-ORNITHINE N(5)-MONOOXYGENASE"/>
    <property type="match status" value="1"/>
</dbReference>
<comment type="catalytic activity">
    <reaction evidence="10">
        <text>L-ornithine + NADH + O2 = N(5)-hydroxy-L-ornithine + NAD(+) + H2O</text>
        <dbReference type="Rhea" id="RHEA:41512"/>
        <dbReference type="ChEBI" id="CHEBI:15377"/>
        <dbReference type="ChEBI" id="CHEBI:15379"/>
        <dbReference type="ChEBI" id="CHEBI:46911"/>
        <dbReference type="ChEBI" id="CHEBI:57540"/>
        <dbReference type="ChEBI" id="CHEBI:57945"/>
        <dbReference type="ChEBI" id="CHEBI:78275"/>
        <dbReference type="EC" id="1.14.13.196"/>
    </reaction>
</comment>
<dbReference type="InterPro" id="IPR025700">
    <property type="entry name" value="Lys/Orn_oxygenase"/>
</dbReference>
<comment type="catalytic activity">
    <reaction evidence="9">
        <text>L-ornithine + NADPH + O2 = N(5)-hydroxy-L-ornithine + NADP(+) + H2O</text>
        <dbReference type="Rhea" id="RHEA:41508"/>
        <dbReference type="ChEBI" id="CHEBI:15377"/>
        <dbReference type="ChEBI" id="CHEBI:15379"/>
        <dbReference type="ChEBI" id="CHEBI:46911"/>
        <dbReference type="ChEBI" id="CHEBI:57783"/>
        <dbReference type="ChEBI" id="CHEBI:58349"/>
        <dbReference type="ChEBI" id="CHEBI:78275"/>
        <dbReference type="EC" id="1.14.13.196"/>
    </reaction>
</comment>
<comment type="pathway">
    <text evidence="2">Siderophore biosynthesis.</text>
</comment>
<evidence type="ECO:0000256" key="10">
    <source>
        <dbReference type="ARBA" id="ARBA00049248"/>
    </source>
</evidence>
<evidence type="ECO:0000256" key="1">
    <source>
        <dbReference type="ARBA" id="ARBA00001974"/>
    </source>
</evidence>
<keyword evidence="8" id="KW-0560">Oxidoreductase</keyword>
<dbReference type="Gene3D" id="3.50.50.60">
    <property type="entry name" value="FAD/NAD(P)-binding domain"/>
    <property type="match status" value="1"/>
</dbReference>
<comment type="similarity">
    <text evidence="3">Belongs to the lysine N(6)-hydroxylase/L-ornithine N(5)-oxygenase family.</text>
</comment>
<sequence length="493" mass="54414">MAVMNGVPHAPGGKVASESTSNTKASSTSLKRAADDDLHDVVCVGFGPASLAIAVALQDGIEAEDPRLGSSGPKVRFIERQPEYQWHPGMLLDDSKMQISFLKDLATLRNPRSRFTFINYLHDQQRLVQFTNVGVMLPSRNEYNDYMRWCAGAFDSVVDYGRTVTRIEAVESESATAAVQCFRVVSSEHQTGKEFAVRARHVIVAIGGRPSIPKALRTSHPRIIHSSQYVTHAESLFEHGCYPRRVAVIGAGQSAAEIFYDIPSRFPGAQSVLITRGAALRPSDDSPFVNEVFDPSKTDDVFAQDPEVRAQLIAANKVTNYGVVRLDLLEKIYSSQYAYRVKRWPVESWPHLILNHSSVANVRASEAKDGSALQLVVEQNETAPCSQKSSAHQILEVDLIVAATGYERNVHEELMQDLHVMRPDEDAQGWTVGRNYAVRFKEGALEDGRGIWLQGCNEKTHGLPDSLLSILSVRAGEVVDSIFGARKGKLSMR</sequence>
<evidence type="ECO:0000256" key="11">
    <source>
        <dbReference type="SAM" id="MobiDB-lite"/>
    </source>
</evidence>